<dbReference type="Proteomes" id="UP001378956">
    <property type="component" value="Unassembled WGS sequence"/>
</dbReference>
<evidence type="ECO:0000313" key="2">
    <source>
        <dbReference type="EMBL" id="MEJ2903903.1"/>
    </source>
</evidence>
<dbReference type="Gene3D" id="1.50.10.10">
    <property type="match status" value="1"/>
</dbReference>
<name>A0ABU8NRR0_9SPHI</name>
<dbReference type="SUPFAM" id="SSF48208">
    <property type="entry name" value="Six-hairpin glycosidases"/>
    <property type="match status" value="1"/>
</dbReference>
<protein>
    <recommendedName>
        <fullName evidence="4">Alpha-L-rhamnosidase-like protein</fullName>
    </recommendedName>
</protein>
<evidence type="ECO:0000256" key="1">
    <source>
        <dbReference type="SAM" id="Phobius"/>
    </source>
</evidence>
<dbReference type="EMBL" id="JBBEUB010000005">
    <property type="protein sequence ID" value="MEJ2903903.1"/>
    <property type="molecule type" value="Genomic_DNA"/>
</dbReference>
<dbReference type="RefSeq" id="WP_288883826.1">
    <property type="nucleotide sequence ID" value="NZ_CBFGNQ010000032.1"/>
</dbReference>
<dbReference type="PANTHER" id="PTHR34987">
    <property type="entry name" value="C, PUTATIVE (AFU_ORTHOLOGUE AFUA_3G02880)-RELATED"/>
    <property type="match status" value="1"/>
</dbReference>
<keyword evidence="1" id="KW-1133">Transmembrane helix</keyword>
<dbReference type="PANTHER" id="PTHR34987:SF4">
    <property type="entry name" value="ALPHA-L-RHAMNOSIDASE C-TERMINAL DOMAIN-CONTAINING PROTEIN"/>
    <property type="match status" value="1"/>
</dbReference>
<feature type="transmembrane region" description="Helical" evidence="1">
    <location>
        <begin position="21"/>
        <end position="40"/>
    </location>
</feature>
<dbReference type="InterPro" id="IPR012341">
    <property type="entry name" value="6hp_glycosidase-like_sf"/>
</dbReference>
<reference evidence="2 3" key="1">
    <citation type="submission" date="2024-03" db="EMBL/GenBank/DDBJ databases">
        <title>Sequence of Lycoming College Course Isolates.</title>
        <authorList>
            <person name="Plotts O."/>
            <person name="Newman J."/>
        </authorList>
    </citation>
    <scope>NUCLEOTIDE SEQUENCE [LARGE SCALE GENOMIC DNA]</scope>
    <source>
        <strain evidence="2 3">CJB-3</strain>
    </source>
</reference>
<organism evidence="2 3">
    <name type="scientific">Pedobacter panaciterrae</name>
    <dbReference type="NCBI Taxonomy" id="363849"/>
    <lineage>
        <taxon>Bacteria</taxon>
        <taxon>Pseudomonadati</taxon>
        <taxon>Bacteroidota</taxon>
        <taxon>Sphingobacteriia</taxon>
        <taxon>Sphingobacteriales</taxon>
        <taxon>Sphingobacteriaceae</taxon>
        <taxon>Pedobacter</taxon>
    </lineage>
</organism>
<dbReference type="Gene3D" id="2.60.420.10">
    <property type="entry name" value="Maltose phosphorylase, domain 3"/>
    <property type="match status" value="1"/>
</dbReference>
<keyword evidence="1" id="KW-0812">Transmembrane</keyword>
<comment type="caution">
    <text evidence="2">The sequence shown here is derived from an EMBL/GenBank/DDBJ whole genome shotgun (WGS) entry which is preliminary data.</text>
</comment>
<proteinExistence type="predicted"/>
<sequence>MICKQFNLVWRNYLKYNPDKAIIAFVLLINFLGSNCSAIAQGKDYPSITAEKNGTPNLFSPDPIIDYTWSDPKASDGMETYQLSPKSWTVSNTRNFNMSDFKLNHSIIVNGEGDIRFDFGQNNAGWLEFDSPDQIGSVEMSISEYNETPDYPANYPTKTARPKKYGNTYRLELNPELYEGVRFGWIHVRSFSKTWRITSVRLICQTKPVNYKGRFSCSDTTLTRIWYTGAYTVKLNLLKDYLGAILMNRGDRFSWTGDAHPAQAASMVAFGNFDFIKKNIEYTSTQSNGIRSYALYWVLSLIDYYRYTGDTETLNNYIANVCVKLDDAYKVYGTDPNLEFFGWDERLGSGFEHPNLPEPQNAYKMLSIRAWNEFSEAMATCGRKDLQEKYRGYATEKILELKKTHEWYHSFGLHAGADAITTNLLNDKEKKAIYNRNFTDRVNRVSYSPFNQYFVIQAFARMNKYDEALSSIRDLWGGQLRYGGTTFFEDYRPSWNSVISTNGPVPNNQCGFTSLCHPWGAGVTKWLSEEVLGIKPTAPGFTTFDILPHLGRTLTDVSGRTPTPLGDISANFDILTGLSVISTPAGSIGRIGIPKAEKKISRITINGKLAWDGKYHSVSGVSAAREDTHFLYFTGVRHGTYKIVTTYLGNTPKYPEPIEQYPAKFMGMDTTTSGNWGKIFGKDGYVLCNYNGAGVDKRALPSYVSAVSYYKVKGNGEPLNTVWEPKTNDQRALAPDAGNGTPRTASCLYSADADQIGYTFTCTIDIKGVKNHQVSLYFVDWDKKRRKISVEMFDAATSNLIAPVKIVENSIGGTYLKFAYNKSVKFRINMVRGDNAVLNGIFFDPVSSNKPIRQERSGY</sequence>
<gene>
    <name evidence="2" type="ORF">WAE58_15775</name>
</gene>
<keyword evidence="1" id="KW-0472">Membrane</keyword>
<evidence type="ECO:0000313" key="3">
    <source>
        <dbReference type="Proteomes" id="UP001378956"/>
    </source>
</evidence>
<accession>A0ABU8NRR0</accession>
<evidence type="ECO:0008006" key="4">
    <source>
        <dbReference type="Google" id="ProtNLM"/>
    </source>
</evidence>
<keyword evidence="3" id="KW-1185">Reference proteome</keyword>
<dbReference type="InterPro" id="IPR008928">
    <property type="entry name" value="6-hairpin_glycosidase_sf"/>
</dbReference>